<evidence type="ECO:0000313" key="2">
    <source>
        <dbReference type="Proteomes" id="UP001732700"/>
    </source>
</evidence>
<accession>A0ACD5ZIC1</accession>
<keyword evidence="2" id="KW-1185">Reference proteome</keyword>
<dbReference type="Proteomes" id="UP001732700">
    <property type="component" value="Chromosome 6D"/>
</dbReference>
<reference evidence="1" key="1">
    <citation type="submission" date="2021-05" db="EMBL/GenBank/DDBJ databases">
        <authorList>
            <person name="Scholz U."/>
            <person name="Mascher M."/>
            <person name="Fiebig A."/>
        </authorList>
    </citation>
    <scope>NUCLEOTIDE SEQUENCE [LARGE SCALE GENOMIC DNA]</scope>
</reference>
<reference evidence="1" key="2">
    <citation type="submission" date="2025-09" db="UniProtKB">
        <authorList>
            <consortium name="EnsemblPlants"/>
        </authorList>
    </citation>
    <scope>IDENTIFICATION</scope>
</reference>
<protein>
    <submittedName>
        <fullName evidence="1">Uncharacterized protein</fullName>
    </submittedName>
</protein>
<evidence type="ECO:0000313" key="1">
    <source>
        <dbReference type="EnsemblPlants" id="AVESA.00010b.r2.6DG1153720.1.CDS"/>
    </source>
</evidence>
<proteinExistence type="predicted"/>
<dbReference type="EnsemblPlants" id="AVESA.00010b.r2.6DG1153720.1">
    <property type="protein sequence ID" value="AVESA.00010b.r2.6DG1153720.1.CDS"/>
    <property type="gene ID" value="AVESA.00010b.r2.6DG1153720"/>
</dbReference>
<organism evidence="1 2">
    <name type="scientific">Avena sativa</name>
    <name type="common">Oat</name>
    <dbReference type="NCBI Taxonomy" id="4498"/>
    <lineage>
        <taxon>Eukaryota</taxon>
        <taxon>Viridiplantae</taxon>
        <taxon>Streptophyta</taxon>
        <taxon>Embryophyta</taxon>
        <taxon>Tracheophyta</taxon>
        <taxon>Spermatophyta</taxon>
        <taxon>Magnoliopsida</taxon>
        <taxon>Liliopsida</taxon>
        <taxon>Poales</taxon>
        <taxon>Poaceae</taxon>
        <taxon>BOP clade</taxon>
        <taxon>Pooideae</taxon>
        <taxon>Poodae</taxon>
        <taxon>Poeae</taxon>
        <taxon>Poeae Chloroplast Group 1 (Aveneae type)</taxon>
        <taxon>Aveninae</taxon>
        <taxon>Avena</taxon>
    </lineage>
</organism>
<name>A0ACD5ZIC1_AVESA</name>
<sequence length="703" mass="78186">MVPDDFVQVCLVNTGAGTPFVSALELELRPLKMKYYPQVNLTQGLVLDYRLNLGPETGTVRYPEDPHDRVWTPFAGDPNEFREISTTQTMQSDYDPFEVPKVVMQTAITPLNASRIIELIWEPVPQPRHPSPPGHFIIMHFSELQILSSHALRQFDVRINGVKVSGDVTVSYLGTGVVYNKEDGPYRDSHYNISLNATENSTLPPLMNALELFFAMSTTNLATDSRDVSAVTAIKARYHVQRNWMGDPCVPKTMAWERLTCSYTISSPPRITSINMSFSGLNSDILPSFADLKALQYLDLSNNNLTGTILDTLSQLPLLTVLDLSGNQLSGPIPSGFLKRIQDGSLNLRYGNNPNLCTDKNPCHPAKMKSKLVIYVVVPIAVIVLFVSLTITILCLLRQKNPGSVNNSVNSRNETINYNHSSLGLETRRFTYIELKKITNNLQRVLGKGGFGYVYDGFLHDGTQVAVKIRSQSSNQGDKEFLAEVHILTLIHHKNLVSMIGYCKDGEHMALVYEFMSEGTLQEHIAGIDHNGVCLRWKQRLKIAVESAQGLEYLHKGCNPPLIHRDVKATNILLNSRLEAKIADFGLSKAFNHDNETQVSTNVVVGTLGYMDPEYQATGRATTKSDVYSFGVVLLVLVTGRPPILNNPSSMSTSSGCNNSYHGATSRVWWMCVCMVTTKSMVYGRSLTSRSSALQIHRRVDQP</sequence>